<dbReference type="InterPro" id="IPR055946">
    <property type="entry name" value="DUF7524"/>
</dbReference>
<dbReference type="EMBL" id="AOMA01000079">
    <property type="protein sequence ID" value="EMA39702.1"/>
    <property type="molecule type" value="Genomic_DNA"/>
</dbReference>
<accession>M0M1K1</accession>
<name>M0M1K1_9EURY</name>
<feature type="transmembrane region" description="Helical" evidence="2">
    <location>
        <begin position="184"/>
        <end position="204"/>
    </location>
</feature>
<keyword evidence="2" id="KW-0812">Transmembrane</keyword>
<organism evidence="3 4">
    <name type="scientific">Halobiforma nitratireducens JCM 10879</name>
    <dbReference type="NCBI Taxonomy" id="1227454"/>
    <lineage>
        <taxon>Archaea</taxon>
        <taxon>Methanobacteriati</taxon>
        <taxon>Methanobacteriota</taxon>
        <taxon>Stenosarchaea group</taxon>
        <taxon>Halobacteria</taxon>
        <taxon>Halobacteriales</taxon>
        <taxon>Natrialbaceae</taxon>
        <taxon>Halobiforma</taxon>
    </lineage>
</organism>
<keyword evidence="4" id="KW-1185">Reference proteome</keyword>
<dbReference type="RefSeq" id="WP_006672578.1">
    <property type="nucleotide sequence ID" value="NZ_AOMA01000079.1"/>
</dbReference>
<keyword evidence="2" id="KW-0472">Membrane</keyword>
<evidence type="ECO:0000313" key="3">
    <source>
        <dbReference type="EMBL" id="EMA39702.1"/>
    </source>
</evidence>
<protein>
    <submittedName>
        <fullName evidence="3">Uncharacterized protein</fullName>
    </submittedName>
</protein>
<gene>
    <name evidence="3" type="ORF">C446_08231</name>
</gene>
<sequence>MSSNEVTVHVNRAENDSLEVESDVSSSPSAASNTDPVLGTSGSCTLILRGHETPAHVHCRLDGELSRIASIDHPNYYVEPGDVTRVPIAFDTGGLEEPIDGRLEVLTGYGSESVAVAVLVRPGPSEIEVDETLSRPSQPEPEPTIVDRLAAAGGIDPGTLAVAVLGVLAVAIATATAMTIGGPAAMIGLAAVVAGVVVAGLLLFQ</sequence>
<feature type="transmembrane region" description="Helical" evidence="2">
    <location>
        <begin position="158"/>
        <end position="178"/>
    </location>
</feature>
<feature type="compositionally biased region" description="Low complexity" evidence="1">
    <location>
        <begin position="23"/>
        <end position="32"/>
    </location>
</feature>
<dbReference type="OrthoDB" id="282430at2157"/>
<evidence type="ECO:0000256" key="2">
    <source>
        <dbReference type="SAM" id="Phobius"/>
    </source>
</evidence>
<feature type="region of interest" description="Disordered" evidence="1">
    <location>
        <begin position="1"/>
        <end position="38"/>
    </location>
</feature>
<dbReference type="Proteomes" id="UP000011607">
    <property type="component" value="Unassembled WGS sequence"/>
</dbReference>
<dbReference type="Pfam" id="PF24368">
    <property type="entry name" value="DUF7524"/>
    <property type="match status" value="1"/>
</dbReference>
<comment type="caution">
    <text evidence="3">The sequence shown here is derived from an EMBL/GenBank/DDBJ whole genome shotgun (WGS) entry which is preliminary data.</text>
</comment>
<evidence type="ECO:0000313" key="4">
    <source>
        <dbReference type="Proteomes" id="UP000011607"/>
    </source>
</evidence>
<reference evidence="3 4" key="1">
    <citation type="journal article" date="2014" name="PLoS Genet.">
        <title>Phylogenetically driven sequencing of extremely halophilic archaea reveals strategies for static and dynamic osmo-response.</title>
        <authorList>
            <person name="Becker E.A."/>
            <person name="Seitzer P.M."/>
            <person name="Tritt A."/>
            <person name="Larsen D."/>
            <person name="Krusor M."/>
            <person name="Yao A.I."/>
            <person name="Wu D."/>
            <person name="Madern D."/>
            <person name="Eisen J.A."/>
            <person name="Darling A.E."/>
            <person name="Facciotti M.T."/>
        </authorList>
    </citation>
    <scope>NUCLEOTIDE SEQUENCE [LARGE SCALE GENOMIC DNA]</scope>
    <source>
        <strain evidence="3 4">JCM 10879</strain>
    </source>
</reference>
<dbReference type="eggNOG" id="arCOG03366">
    <property type="taxonomic scope" value="Archaea"/>
</dbReference>
<dbReference type="AlphaFoldDB" id="M0M1K1"/>
<evidence type="ECO:0000256" key="1">
    <source>
        <dbReference type="SAM" id="MobiDB-lite"/>
    </source>
</evidence>
<keyword evidence="2" id="KW-1133">Transmembrane helix</keyword>
<proteinExistence type="predicted"/>